<keyword evidence="3" id="KW-1185">Reference proteome</keyword>
<protein>
    <submittedName>
        <fullName evidence="2">Uncharacterized protein</fullName>
    </submittedName>
</protein>
<evidence type="ECO:0000256" key="1">
    <source>
        <dbReference type="SAM" id="Phobius"/>
    </source>
</evidence>
<keyword evidence="1" id="KW-0472">Membrane</keyword>
<reference evidence="2 3" key="1">
    <citation type="submission" date="2020-04" db="EMBL/GenBank/DDBJ databases">
        <authorList>
            <person name="De Canck E."/>
        </authorList>
    </citation>
    <scope>NUCLEOTIDE SEQUENCE [LARGE SCALE GENOMIC DNA]</scope>
    <source>
        <strain evidence="2 3">LMG 24238</strain>
    </source>
</reference>
<dbReference type="GeneID" id="97045274"/>
<dbReference type="Proteomes" id="UP000494255">
    <property type="component" value="Unassembled WGS sequence"/>
</dbReference>
<evidence type="ECO:0000313" key="2">
    <source>
        <dbReference type="EMBL" id="CAB3740979.1"/>
    </source>
</evidence>
<name>A0A6J5CQ59_9BURK</name>
<dbReference type="AlphaFoldDB" id="A0A6J5CQ59"/>
<dbReference type="EMBL" id="CADIKC010000014">
    <property type="protein sequence ID" value="CAB3740979.1"/>
    <property type="molecule type" value="Genomic_DNA"/>
</dbReference>
<feature type="transmembrane region" description="Helical" evidence="1">
    <location>
        <begin position="21"/>
        <end position="45"/>
    </location>
</feature>
<dbReference type="RefSeq" id="WP_175054178.1">
    <property type="nucleotide sequence ID" value="NZ_CADIKC010000014.1"/>
</dbReference>
<proteinExistence type="predicted"/>
<keyword evidence="1" id="KW-1133">Transmembrane helix</keyword>
<evidence type="ECO:0000313" key="3">
    <source>
        <dbReference type="Proteomes" id="UP000494255"/>
    </source>
</evidence>
<sequence>MRPDFFCNFSMCSGAFMTIKIRLRILIVATLIATGVGIVVTALGFNAVSSAEADSNRREKQIRGLTEIKASALSTVEHDPTSNDTKKMFADAEQNIGKWSETIAPCSTPPMSGPGWRRCEPKGLLTIGTHIS</sequence>
<keyword evidence="1" id="KW-0812">Transmembrane</keyword>
<accession>A0A6J5CQ59</accession>
<organism evidence="2 3">
    <name type="scientific">Paraburkholderia sediminicola</name>
    <dbReference type="NCBI Taxonomy" id="458836"/>
    <lineage>
        <taxon>Bacteria</taxon>
        <taxon>Pseudomonadati</taxon>
        <taxon>Pseudomonadota</taxon>
        <taxon>Betaproteobacteria</taxon>
        <taxon>Burkholderiales</taxon>
        <taxon>Burkholderiaceae</taxon>
        <taxon>Paraburkholderia</taxon>
    </lineage>
</organism>
<gene>
    <name evidence="2" type="ORF">LMG24238_06700</name>
</gene>